<dbReference type="EMBL" id="JBJUIK010000002">
    <property type="protein sequence ID" value="KAL3536051.1"/>
    <property type="molecule type" value="Genomic_DNA"/>
</dbReference>
<gene>
    <name evidence="1" type="ORF">ACH5RR_004512</name>
</gene>
<dbReference type="AlphaFoldDB" id="A0ABD3AXX8"/>
<accession>A0ABD3AXX8</accession>
<proteinExistence type="predicted"/>
<evidence type="ECO:0000313" key="1">
    <source>
        <dbReference type="EMBL" id="KAL3536051.1"/>
    </source>
</evidence>
<keyword evidence="2" id="KW-1185">Reference proteome</keyword>
<comment type="caution">
    <text evidence="1">The sequence shown here is derived from an EMBL/GenBank/DDBJ whole genome shotgun (WGS) entry which is preliminary data.</text>
</comment>
<dbReference type="PANTHER" id="PTHR48038">
    <property type="entry name" value="RIBONUCLEOPROTEIN RB97D"/>
    <property type="match status" value="1"/>
</dbReference>
<name>A0ABD3AXX8_9GENT</name>
<sequence length="194" mass="22664">MDTLQMQKKLGEHFQCKKLCGERITISWSNRQPQPFQRYSRSGRIHEAPQGRHFAREDYASRRLGPNVRDSYKRAYLEADDGGRLNSKDLIDGEKGHLRNMEGYVGEQHRDFFQDPHSEVDGVKKNLLENDRWENEIAANEIENGMDFDRYEPYCDNGKKEQGNVYISTNLGCSPPVKKAQEKSEREHIYQLIL</sequence>
<protein>
    <submittedName>
        <fullName evidence="1">Uncharacterized protein</fullName>
    </submittedName>
</protein>
<organism evidence="1 2">
    <name type="scientific">Cinchona calisaya</name>
    <dbReference type="NCBI Taxonomy" id="153742"/>
    <lineage>
        <taxon>Eukaryota</taxon>
        <taxon>Viridiplantae</taxon>
        <taxon>Streptophyta</taxon>
        <taxon>Embryophyta</taxon>
        <taxon>Tracheophyta</taxon>
        <taxon>Spermatophyta</taxon>
        <taxon>Magnoliopsida</taxon>
        <taxon>eudicotyledons</taxon>
        <taxon>Gunneridae</taxon>
        <taxon>Pentapetalae</taxon>
        <taxon>asterids</taxon>
        <taxon>lamiids</taxon>
        <taxon>Gentianales</taxon>
        <taxon>Rubiaceae</taxon>
        <taxon>Cinchonoideae</taxon>
        <taxon>Cinchoneae</taxon>
        <taxon>Cinchona</taxon>
    </lineage>
</organism>
<dbReference type="Proteomes" id="UP001630127">
    <property type="component" value="Unassembled WGS sequence"/>
</dbReference>
<reference evidence="1 2" key="1">
    <citation type="submission" date="2024-11" db="EMBL/GenBank/DDBJ databases">
        <title>A near-complete genome assembly of Cinchona calisaya.</title>
        <authorList>
            <person name="Lian D.C."/>
            <person name="Zhao X.W."/>
            <person name="Wei L."/>
        </authorList>
    </citation>
    <scope>NUCLEOTIDE SEQUENCE [LARGE SCALE GENOMIC DNA]</scope>
    <source>
        <tissue evidence="1">Nenye</tissue>
    </source>
</reference>
<evidence type="ECO:0000313" key="2">
    <source>
        <dbReference type="Proteomes" id="UP001630127"/>
    </source>
</evidence>
<dbReference type="PANTHER" id="PTHR48038:SF2">
    <property type="entry name" value="OS02G0536400 PROTEIN"/>
    <property type="match status" value="1"/>
</dbReference>